<protein>
    <recommendedName>
        <fullName evidence="1">SET domain-containing protein</fullName>
    </recommendedName>
</protein>
<dbReference type="Gene3D" id="2.170.270.10">
    <property type="entry name" value="SET domain"/>
    <property type="match status" value="1"/>
</dbReference>
<accession>A0A397UZP3</accession>
<dbReference type="SMART" id="SM00317">
    <property type="entry name" value="SET"/>
    <property type="match status" value="1"/>
</dbReference>
<feature type="domain" description="SET" evidence="1">
    <location>
        <begin position="6"/>
        <end position="120"/>
    </location>
</feature>
<keyword evidence="3" id="KW-1185">Reference proteome</keyword>
<dbReference type="Pfam" id="PF00856">
    <property type="entry name" value="SET"/>
    <property type="match status" value="1"/>
</dbReference>
<dbReference type="PROSITE" id="PS50280">
    <property type="entry name" value="SET"/>
    <property type="match status" value="1"/>
</dbReference>
<dbReference type="STRING" id="44941.A0A397UZP3"/>
<dbReference type="Proteomes" id="UP000266673">
    <property type="component" value="Unassembled WGS sequence"/>
</dbReference>
<dbReference type="InterPro" id="IPR001214">
    <property type="entry name" value="SET_dom"/>
</dbReference>
<dbReference type="InterPro" id="IPR046341">
    <property type="entry name" value="SET_dom_sf"/>
</dbReference>
<evidence type="ECO:0000313" key="2">
    <source>
        <dbReference type="EMBL" id="RIB15192.1"/>
    </source>
</evidence>
<evidence type="ECO:0000313" key="3">
    <source>
        <dbReference type="Proteomes" id="UP000266673"/>
    </source>
</evidence>
<sequence>MYLPTAGFEIAETDRYSGSMKREACIIATKEWHVGDEIRHCSGTLVSLTTEEERALEGGRDFSIMWSSRKDTMCLLLGPARFVNHDCCPNTEFISSGQNAIAFKFLRDVAIGEELTAYYGDNYFGAGNEECLCATCER</sequence>
<evidence type="ECO:0000259" key="1">
    <source>
        <dbReference type="PROSITE" id="PS50280"/>
    </source>
</evidence>
<dbReference type="AlphaFoldDB" id="A0A397UZP3"/>
<comment type="caution">
    <text evidence="2">The sequence shown here is derived from an EMBL/GenBank/DDBJ whole genome shotgun (WGS) entry which is preliminary data.</text>
</comment>
<name>A0A397UZP3_9GLOM</name>
<dbReference type="PANTHER" id="PTHR12977">
    <property type="entry name" value="SUPPRESSOR OF VARIEGATION 4-20-RELATED"/>
    <property type="match status" value="1"/>
</dbReference>
<dbReference type="InterPro" id="IPR039977">
    <property type="entry name" value="Suv4-20/Set9"/>
</dbReference>
<proteinExistence type="predicted"/>
<dbReference type="EMBL" id="QKWP01000764">
    <property type="protein sequence ID" value="RIB15192.1"/>
    <property type="molecule type" value="Genomic_DNA"/>
</dbReference>
<reference evidence="2 3" key="1">
    <citation type="submission" date="2018-06" db="EMBL/GenBank/DDBJ databases">
        <title>Comparative genomics reveals the genomic features of Rhizophagus irregularis, R. cerebriforme, R. diaphanum and Gigaspora rosea, and their symbiotic lifestyle signature.</title>
        <authorList>
            <person name="Morin E."/>
            <person name="San Clemente H."/>
            <person name="Chen E.C.H."/>
            <person name="De La Providencia I."/>
            <person name="Hainaut M."/>
            <person name="Kuo A."/>
            <person name="Kohler A."/>
            <person name="Murat C."/>
            <person name="Tang N."/>
            <person name="Roy S."/>
            <person name="Loubradou J."/>
            <person name="Henrissat B."/>
            <person name="Grigoriev I.V."/>
            <person name="Corradi N."/>
            <person name="Roux C."/>
            <person name="Martin F.M."/>
        </authorList>
    </citation>
    <scope>NUCLEOTIDE SEQUENCE [LARGE SCALE GENOMIC DNA]</scope>
    <source>
        <strain evidence="2 3">DAOM 194757</strain>
    </source>
</reference>
<dbReference type="GO" id="GO:0042799">
    <property type="term" value="F:histone H4K20 methyltransferase activity"/>
    <property type="evidence" value="ECO:0007669"/>
    <property type="project" value="TreeGrafter"/>
</dbReference>
<dbReference type="GO" id="GO:0005634">
    <property type="term" value="C:nucleus"/>
    <property type="evidence" value="ECO:0007669"/>
    <property type="project" value="TreeGrafter"/>
</dbReference>
<dbReference type="CDD" id="cd10524">
    <property type="entry name" value="SET_Suv4-20-like"/>
    <property type="match status" value="1"/>
</dbReference>
<gene>
    <name evidence="2" type="ORF">C2G38_1972034</name>
</gene>
<dbReference type="OrthoDB" id="6627536at2759"/>
<dbReference type="PANTHER" id="PTHR12977:SF4">
    <property type="entry name" value="HISTONE-LYSINE N-METHYLTRANSFERASE KMT5B"/>
    <property type="match status" value="1"/>
</dbReference>
<dbReference type="SUPFAM" id="SSF82199">
    <property type="entry name" value="SET domain"/>
    <property type="match status" value="1"/>
</dbReference>
<organism evidence="2 3">
    <name type="scientific">Gigaspora rosea</name>
    <dbReference type="NCBI Taxonomy" id="44941"/>
    <lineage>
        <taxon>Eukaryota</taxon>
        <taxon>Fungi</taxon>
        <taxon>Fungi incertae sedis</taxon>
        <taxon>Mucoromycota</taxon>
        <taxon>Glomeromycotina</taxon>
        <taxon>Glomeromycetes</taxon>
        <taxon>Diversisporales</taxon>
        <taxon>Gigasporaceae</taxon>
        <taxon>Gigaspora</taxon>
    </lineage>
</organism>